<evidence type="ECO:0000256" key="1">
    <source>
        <dbReference type="SAM" id="Phobius"/>
    </source>
</evidence>
<comment type="caution">
    <text evidence="3">The sequence shown here is derived from an EMBL/GenBank/DDBJ whole genome shotgun (WGS) entry which is preliminary data.</text>
</comment>
<dbReference type="InterPro" id="IPR013766">
    <property type="entry name" value="Thioredoxin_domain"/>
</dbReference>
<keyword evidence="4" id="KW-1185">Reference proteome</keyword>
<accession>A0ABW2SP08</accession>
<evidence type="ECO:0000313" key="4">
    <source>
        <dbReference type="Proteomes" id="UP001596527"/>
    </source>
</evidence>
<proteinExistence type="predicted"/>
<gene>
    <name evidence="3" type="ORF">ACFQWG_08395</name>
</gene>
<evidence type="ECO:0000313" key="3">
    <source>
        <dbReference type="EMBL" id="MFC7581216.1"/>
    </source>
</evidence>
<dbReference type="SUPFAM" id="SSF52833">
    <property type="entry name" value="Thioredoxin-like"/>
    <property type="match status" value="1"/>
</dbReference>
<dbReference type="InterPro" id="IPR036249">
    <property type="entry name" value="Thioredoxin-like_sf"/>
</dbReference>
<dbReference type="EMBL" id="JBHTEF010000001">
    <property type="protein sequence ID" value="MFC7581216.1"/>
    <property type="molecule type" value="Genomic_DNA"/>
</dbReference>
<reference evidence="4" key="1">
    <citation type="journal article" date="2019" name="Int. J. Syst. Evol. Microbiol.">
        <title>The Global Catalogue of Microorganisms (GCM) 10K type strain sequencing project: providing services to taxonomists for standard genome sequencing and annotation.</title>
        <authorList>
            <consortium name="The Broad Institute Genomics Platform"/>
            <consortium name="The Broad Institute Genome Sequencing Center for Infectious Disease"/>
            <person name="Wu L."/>
            <person name="Ma J."/>
        </authorList>
    </citation>
    <scope>NUCLEOTIDE SEQUENCE [LARGE SCALE GENOMIC DNA]</scope>
    <source>
        <strain evidence="4">CCUG 56698</strain>
    </source>
</reference>
<name>A0ABW2SP08_9ACTO</name>
<dbReference type="Gene3D" id="3.40.30.10">
    <property type="entry name" value="Glutaredoxin"/>
    <property type="match status" value="1"/>
</dbReference>
<feature type="domain" description="Thioredoxin" evidence="2">
    <location>
        <begin position="38"/>
        <end position="149"/>
    </location>
</feature>
<dbReference type="RefSeq" id="WP_380974302.1">
    <property type="nucleotide sequence ID" value="NZ_JBHTEF010000001.1"/>
</dbReference>
<dbReference type="PROSITE" id="PS51352">
    <property type="entry name" value="THIOREDOXIN_2"/>
    <property type="match status" value="1"/>
</dbReference>
<keyword evidence="1" id="KW-0812">Transmembrane</keyword>
<dbReference type="Pfam" id="PF00085">
    <property type="entry name" value="Thioredoxin"/>
    <property type="match status" value="1"/>
</dbReference>
<dbReference type="Proteomes" id="UP001596527">
    <property type="component" value="Unassembled WGS sequence"/>
</dbReference>
<keyword evidence="1" id="KW-1133">Transmembrane helix</keyword>
<dbReference type="CDD" id="cd02947">
    <property type="entry name" value="TRX_family"/>
    <property type="match status" value="1"/>
</dbReference>
<keyword evidence="1" id="KW-0472">Membrane</keyword>
<organism evidence="3 4">
    <name type="scientific">Schaalia naturae</name>
    <dbReference type="NCBI Taxonomy" id="635203"/>
    <lineage>
        <taxon>Bacteria</taxon>
        <taxon>Bacillati</taxon>
        <taxon>Actinomycetota</taxon>
        <taxon>Actinomycetes</taxon>
        <taxon>Actinomycetales</taxon>
        <taxon>Actinomycetaceae</taxon>
        <taxon>Schaalia</taxon>
    </lineage>
</organism>
<sequence>MGAWIGVVVLGAAIVISMVVGLLSRHRAGRVRVRPRVDPGGSPAGTRAATAALLGPDPAPLTLLQFSTRYCASCRGTAQALTGLAAAYPGGTVAHVEVDVTDRPDIVRAHRLTRSPTTLVVDPAGAERARVQGPVRAADLRAVVDGLAARTGSWGGEAAHENPLSRKE</sequence>
<protein>
    <submittedName>
        <fullName evidence="3">TlpA family protein disulfide reductase</fullName>
    </submittedName>
</protein>
<feature type="transmembrane region" description="Helical" evidence="1">
    <location>
        <begin position="6"/>
        <end position="24"/>
    </location>
</feature>
<evidence type="ECO:0000259" key="2">
    <source>
        <dbReference type="PROSITE" id="PS51352"/>
    </source>
</evidence>